<keyword evidence="1" id="KW-1133">Transmembrane helix</keyword>
<name>A0A7R9LWJ7_9ACAR</name>
<dbReference type="EMBL" id="CAJPIZ010041380">
    <property type="protein sequence ID" value="CAG2121709.1"/>
    <property type="molecule type" value="Genomic_DNA"/>
</dbReference>
<sequence length="118" mass="13929">NSLVRYYKNNFADGFRQDAIDLFLGYYKVDENEGKLVKCPLKDRQEWKYLTLPLFFLASIAMFFFSLLIPTEHSTETLLYLLFWLAMVSTTLIGIFYYGSELADYPKLRDVKPKRQSD</sequence>
<accession>A0A7R9LWJ7</accession>
<dbReference type="GO" id="GO:0046856">
    <property type="term" value="P:phosphatidylinositol dephosphorylation"/>
    <property type="evidence" value="ECO:0007669"/>
    <property type="project" value="TreeGrafter"/>
</dbReference>
<proteinExistence type="predicted"/>
<evidence type="ECO:0000256" key="1">
    <source>
        <dbReference type="SAM" id="Phobius"/>
    </source>
</evidence>
<dbReference type="GO" id="GO:0005783">
    <property type="term" value="C:endoplasmic reticulum"/>
    <property type="evidence" value="ECO:0007669"/>
    <property type="project" value="TreeGrafter"/>
</dbReference>
<keyword evidence="1" id="KW-0472">Membrane</keyword>
<dbReference type="PANTHER" id="PTHR45662:SF2">
    <property type="entry name" value="PHOSPHATIDYLINOSITOL-3-PHOSPHATASE SAC1"/>
    <property type="match status" value="1"/>
</dbReference>
<dbReference type="GO" id="GO:0043812">
    <property type="term" value="F:phosphatidylinositol-4-phosphate phosphatase activity"/>
    <property type="evidence" value="ECO:0007669"/>
    <property type="project" value="TreeGrafter"/>
</dbReference>
<protein>
    <submittedName>
        <fullName evidence="2">Uncharacterized protein</fullName>
    </submittedName>
</protein>
<feature type="transmembrane region" description="Helical" evidence="1">
    <location>
        <begin position="81"/>
        <end position="99"/>
    </location>
</feature>
<keyword evidence="3" id="KW-1185">Reference proteome</keyword>
<feature type="non-terminal residue" evidence="2">
    <location>
        <position position="1"/>
    </location>
</feature>
<dbReference type="EMBL" id="OC895955">
    <property type="protein sequence ID" value="CAD7647878.1"/>
    <property type="molecule type" value="Genomic_DNA"/>
</dbReference>
<reference evidence="2" key="1">
    <citation type="submission" date="2020-11" db="EMBL/GenBank/DDBJ databases">
        <authorList>
            <person name="Tran Van P."/>
        </authorList>
    </citation>
    <scope>NUCLEOTIDE SEQUENCE</scope>
</reference>
<dbReference type="OrthoDB" id="405996at2759"/>
<organism evidence="2">
    <name type="scientific">Medioppia subpectinata</name>
    <dbReference type="NCBI Taxonomy" id="1979941"/>
    <lineage>
        <taxon>Eukaryota</taxon>
        <taxon>Metazoa</taxon>
        <taxon>Ecdysozoa</taxon>
        <taxon>Arthropoda</taxon>
        <taxon>Chelicerata</taxon>
        <taxon>Arachnida</taxon>
        <taxon>Acari</taxon>
        <taxon>Acariformes</taxon>
        <taxon>Sarcoptiformes</taxon>
        <taxon>Oribatida</taxon>
        <taxon>Brachypylina</taxon>
        <taxon>Oppioidea</taxon>
        <taxon>Oppiidae</taxon>
        <taxon>Medioppia</taxon>
    </lineage>
</organism>
<feature type="transmembrane region" description="Helical" evidence="1">
    <location>
        <begin position="49"/>
        <end position="69"/>
    </location>
</feature>
<dbReference type="AlphaFoldDB" id="A0A7R9LWJ7"/>
<keyword evidence="1" id="KW-0812">Transmembrane</keyword>
<evidence type="ECO:0000313" key="3">
    <source>
        <dbReference type="Proteomes" id="UP000759131"/>
    </source>
</evidence>
<dbReference type="PANTHER" id="PTHR45662">
    <property type="entry name" value="PHOSPHATIDYLINOSITIDE PHOSPHATASE SAC1"/>
    <property type="match status" value="1"/>
</dbReference>
<evidence type="ECO:0000313" key="2">
    <source>
        <dbReference type="EMBL" id="CAD7647878.1"/>
    </source>
</evidence>
<gene>
    <name evidence="2" type="ORF">OSB1V03_LOCUS21655</name>
</gene>
<dbReference type="Proteomes" id="UP000759131">
    <property type="component" value="Unassembled WGS sequence"/>
</dbReference>